<evidence type="ECO:0000313" key="1">
    <source>
        <dbReference type="EMBL" id="KGE85115.1"/>
    </source>
</evidence>
<dbReference type="EMBL" id="JPOS01000093">
    <property type="protein sequence ID" value="KGE85115.1"/>
    <property type="molecule type" value="Genomic_DNA"/>
</dbReference>
<dbReference type="AlphaFoldDB" id="A0A098RYW7"/>
<sequence length="74" mass="8948">MWKHTELLLNWRGCYRFFGGKYYADKYLRWFTKALFNIVALVTKRKVSKINSAPFLKHHCNSCTFKKNKDKRSI</sequence>
<reference evidence="1 2" key="1">
    <citation type="journal article" date="2014" name="Int. J. Syst. Evol. Microbiol.">
        <title>Phaeodactylibacter xiamenensis gen. nov., sp. nov., a member of the family Saprospiraceae isolated from the marine alga Phaeodactylum tricornutum.</title>
        <authorList>
            <person name="Chen Z.Jr."/>
            <person name="Lei X."/>
            <person name="Lai Q."/>
            <person name="Li Y."/>
            <person name="Zhang B."/>
            <person name="Zhang J."/>
            <person name="Zhang H."/>
            <person name="Yang L."/>
            <person name="Zheng W."/>
            <person name="Tian Y."/>
            <person name="Yu Z."/>
            <person name="Xu H.Jr."/>
            <person name="Zheng T."/>
        </authorList>
    </citation>
    <scope>NUCLEOTIDE SEQUENCE [LARGE SCALE GENOMIC DNA]</scope>
    <source>
        <strain evidence="1 2">KD52</strain>
    </source>
</reference>
<proteinExistence type="predicted"/>
<organism evidence="1 2">
    <name type="scientific">Phaeodactylibacter xiamenensis</name>
    <dbReference type="NCBI Taxonomy" id="1524460"/>
    <lineage>
        <taxon>Bacteria</taxon>
        <taxon>Pseudomonadati</taxon>
        <taxon>Bacteroidota</taxon>
        <taxon>Saprospiria</taxon>
        <taxon>Saprospirales</taxon>
        <taxon>Haliscomenobacteraceae</taxon>
        <taxon>Phaeodactylibacter</taxon>
    </lineage>
</organism>
<gene>
    <name evidence="1" type="ORF">IX84_29925</name>
</gene>
<comment type="caution">
    <text evidence="1">The sequence shown here is derived from an EMBL/GenBank/DDBJ whole genome shotgun (WGS) entry which is preliminary data.</text>
</comment>
<protein>
    <submittedName>
        <fullName evidence="1">Uncharacterized protein</fullName>
    </submittedName>
</protein>
<keyword evidence="2" id="KW-1185">Reference proteome</keyword>
<evidence type="ECO:0000313" key="2">
    <source>
        <dbReference type="Proteomes" id="UP000029736"/>
    </source>
</evidence>
<name>A0A098RYW7_9BACT</name>
<accession>A0A098RYW7</accession>
<dbReference type="Proteomes" id="UP000029736">
    <property type="component" value="Unassembled WGS sequence"/>
</dbReference>
<dbReference type="STRING" id="1524460.IX84_29925"/>